<comment type="caution">
    <text evidence="4">The sequence shown here is derived from an EMBL/GenBank/DDBJ whole genome shotgun (WGS) entry which is preliminary data.</text>
</comment>
<keyword evidence="9" id="KW-1185">Reference proteome</keyword>
<evidence type="ECO:0000313" key="4">
    <source>
        <dbReference type="EMBL" id="CAI9917073.1"/>
    </source>
</evidence>
<evidence type="ECO:0000259" key="2">
    <source>
        <dbReference type="PROSITE" id="PS50969"/>
    </source>
</evidence>
<keyword evidence="1" id="KW-0809">Transit peptide</keyword>
<evidence type="ECO:0000313" key="5">
    <source>
        <dbReference type="EMBL" id="CAI9964216.1"/>
    </source>
</evidence>
<dbReference type="SUPFAM" id="SSF56784">
    <property type="entry name" value="HAD-like"/>
    <property type="match status" value="1"/>
</dbReference>
<dbReference type="Gene3D" id="3.40.50.1000">
    <property type="entry name" value="HAD superfamily/HAD-like"/>
    <property type="match status" value="1"/>
</dbReference>
<evidence type="ECO:0000313" key="8">
    <source>
        <dbReference type="EMBL" id="CAL6100563.1"/>
    </source>
</evidence>
<dbReference type="CDD" id="cd07521">
    <property type="entry name" value="HAD_FCP1-like"/>
    <property type="match status" value="1"/>
</dbReference>
<dbReference type="GO" id="GO:0015031">
    <property type="term" value="P:protein transport"/>
    <property type="evidence" value="ECO:0007669"/>
    <property type="project" value="UniProtKB-KW"/>
</dbReference>
<evidence type="ECO:0000256" key="1">
    <source>
        <dbReference type="RuleBase" id="RU365079"/>
    </source>
</evidence>
<dbReference type="Pfam" id="PF03031">
    <property type="entry name" value="NIF"/>
    <property type="match status" value="1"/>
</dbReference>
<dbReference type="SMART" id="SM00577">
    <property type="entry name" value="CPDc"/>
    <property type="match status" value="1"/>
</dbReference>
<gene>
    <name evidence="6" type="ORF">HINF_LOCUS14946</name>
    <name evidence="7" type="ORF">HINF_LOCUS15649</name>
    <name evidence="3" type="ORF">HINF_LOCUS199</name>
    <name evidence="4" type="ORF">HINF_LOCUS4718</name>
    <name evidence="5" type="ORF">HINF_LOCUS51861</name>
    <name evidence="8" type="ORF">HINF_LOCUS70614</name>
</gene>
<name>A0AA86NDD0_9EUKA</name>
<evidence type="ECO:0000313" key="6">
    <source>
        <dbReference type="EMBL" id="CAL5996811.1"/>
    </source>
</evidence>
<dbReference type="EMBL" id="CATOUU010000119">
    <property type="protein sequence ID" value="CAI9917073.1"/>
    <property type="molecule type" value="Genomic_DNA"/>
</dbReference>
<comment type="similarity">
    <text evidence="1">Belongs to the TIM50 family.</text>
</comment>
<dbReference type="AlphaFoldDB" id="A0AA86NDD0"/>
<dbReference type="GO" id="GO:0005744">
    <property type="term" value="C:TIM23 mitochondrial import inner membrane translocase complex"/>
    <property type="evidence" value="ECO:0007669"/>
    <property type="project" value="UniProtKB-UniRule"/>
</dbReference>
<accession>A0AA86NDD0</accession>
<comment type="subcellular location">
    <subcellularLocation>
        <location evidence="1">Mitochondrion inner membrane</location>
        <topology evidence="1">Single-pass membrane protein</topology>
    </subcellularLocation>
</comment>
<dbReference type="EMBL" id="CATOUU010000003">
    <property type="protein sequence ID" value="CAI9912554.1"/>
    <property type="molecule type" value="Genomic_DNA"/>
</dbReference>
<proteinExistence type="inferred from homology"/>
<comment type="function">
    <text evidence="1">Essential component of the TIM23 complex, a complex that mediates the translocation of transit peptide-containing proteins across the mitochondrial inner membrane.</text>
</comment>
<dbReference type="InterPro" id="IPR004274">
    <property type="entry name" value="FCP1_dom"/>
</dbReference>
<dbReference type="EMBL" id="CAXDID020000035">
    <property type="protein sequence ID" value="CAL5996811.1"/>
    <property type="molecule type" value="Genomic_DNA"/>
</dbReference>
<keyword evidence="1" id="KW-0653">Protein transport</keyword>
<keyword evidence="1" id="KW-0496">Mitochondrion</keyword>
<feature type="domain" description="FCP1 homology" evidence="2">
    <location>
        <begin position="145"/>
        <end position="308"/>
    </location>
</feature>
<evidence type="ECO:0000313" key="7">
    <source>
        <dbReference type="EMBL" id="CAL5998269.1"/>
    </source>
</evidence>
<keyword evidence="1" id="KW-0813">Transport</keyword>
<organism evidence="4">
    <name type="scientific">Hexamita inflata</name>
    <dbReference type="NCBI Taxonomy" id="28002"/>
    <lineage>
        <taxon>Eukaryota</taxon>
        <taxon>Metamonada</taxon>
        <taxon>Diplomonadida</taxon>
        <taxon>Hexamitidae</taxon>
        <taxon>Hexamitinae</taxon>
        <taxon>Hexamita</taxon>
    </lineage>
</organism>
<keyword evidence="1" id="KW-0811">Translocation</keyword>
<dbReference type="EMBL" id="CATOUU010000972">
    <property type="protein sequence ID" value="CAI9964216.1"/>
    <property type="molecule type" value="Genomic_DNA"/>
</dbReference>
<dbReference type="InterPro" id="IPR023214">
    <property type="entry name" value="HAD_sf"/>
</dbReference>
<comment type="subunit">
    <text evidence="1">Component of the TIM23 complex.</text>
</comment>
<dbReference type="InterPro" id="IPR050365">
    <property type="entry name" value="TIM50"/>
</dbReference>
<protein>
    <recommendedName>
        <fullName evidence="1">Mitochondrial import inner membrane translocase subunit TIM50</fullName>
    </recommendedName>
</protein>
<dbReference type="EMBL" id="CAXDID020000038">
    <property type="protein sequence ID" value="CAL5998269.1"/>
    <property type="molecule type" value="Genomic_DNA"/>
</dbReference>
<dbReference type="EMBL" id="CAXDID020000532">
    <property type="protein sequence ID" value="CAL6100563.1"/>
    <property type="molecule type" value="Genomic_DNA"/>
</dbReference>
<evidence type="ECO:0000313" key="9">
    <source>
        <dbReference type="Proteomes" id="UP001642409"/>
    </source>
</evidence>
<dbReference type="PANTHER" id="PTHR12210">
    <property type="entry name" value="DULLARD PROTEIN PHOSPHATASE"/>
    <property type="match status" value="1"/>
</dbReference>
<sequence length="324" mass="37893">MALVPEVDPDAHEIGEDIEPTAREQQKLKTAIITEETVFDVNPSFLDQFKFMFSCIGLIQHRRKIFNDNLQLQNTKEIKYQPSLQNDAMAVRTINQIQEKAQFYTQPQFTVNQSLTYIDLVTKKECSLITSASLPSHFTYFIPNYTSQKPLLCLDLDETLIASSFKQGGDEDFQIHVTYQNIDNTYSVLKRQYLDEFLLSLAEDFELAIFTYSIKQYADKIIKIIDTHNLIKYKFYREHCVRCKINDSQFVIIKDLTRVGVPLDRILLIDNTKRVGEWQPNNFIWCESFYGDRSDEHLRTMLPRVKALGKVPSIYKELEKENEQ</sequence>
<dbReference type="Proteomes" id="UP001642409">
    <property type="component" value="Unassembled WGS sequence"/>
</dbReference>
<dbReference type="InterPro" id="IPR036412">
    <property type="entry name" value="HAD-like_sf"/>
</dbReference>
<reference evidence="6 9" key="2">
    <citation type="submission" date="2024-07" db="EMBL/GenBank/DDBJ databases">
        <authorList>
            <person name="Akdeniz Z."/>
        </authorList>
    </citation>
    <scope>NUCLEOTIDE SEQUENCE [LARGE SCALE GENOMIC DNA]</scope>
</reference>
<reference evidence="4" key="1">
    <citation type="submission" date="2023-06" db="EMBL/GenBank/DDBJ databases">
        <authorList>
            <person name="Kurt Z."/>
        </authorList>
    </citation>
    <scope>NUCLEOTIDE SEQUENCE</scope>
</reference>
<dbReference type="PROSITE" id="PS50969">
    <property type="entry name" value="FCP1"/>
    <property type="match status" value="1"/>
</dbReference>
<evidence type="ECO:0000313" key="3">
    <source>
        <dbReference type="EMBL" id="CAI9912554.1"/>
    </source>
</evidence>